<reference evidence="1 2" key="1">
    <citation type="submission" date="2018-08" db="EMBL/GenBank/DDBJ databases">
        <title>Genomic Encyclopedia of Type Strains, Phase III (KMG-III): the genomes of soil and plant-associated and newly described type strains.</title>
        <authorList>
            <person name="Whitman W."/>
        </authorList>
    </citation>
    <scope>NUCLEOTIDE SEQUENCE [LARGE SCALE GENOMIC DNA]</scope>
    <source>
        <strain evidence="1 2">CGMCC 1.10966</strain>
    </source>
</reference>
<comment type="caution">
    <text evidence="1">The sequence shown here is derived from an EMBL/GenBank/DDBJ whole genome shotgun (WGS) entry which is preliminary data.</text>
</comment>
<gene>
    <name evidence="1" type="ORF">A8990_13255</name>
</gene>
<sequence>MTLKHFSSITVMLTLCGALVGCKTDYKDASHVAAEYVKHQYVVTDYHQIKLPEGTMVKLIELKPYIMDDFTRIQETVQTNMELPLQIALAEKSNISTENLHILPNSKKAIQDKSNKLLEYDTTLVLTNDEGDSKEVKVNGVLTMIKVNEEWKVLADWNRSQSELASLAKLRS</sequence>
<dbReference type="PROSITE" id="PS51257">
    <property type="entry name" value="PROKAR_LIPOPROTEIN"/>
    <property type="match status" value="1"/>
</dbReference>
<evidence type="ECO:0000313" key="1">
    <source>
        <dbReference type="EMBL" id="REE69658.1"/>
    </source>
</evidence>
<evidence type="ECO:0000313" key="2">
    <source>
        <dbReference type="Proteomes" id="UP000256304"/>
    </source>
</evidence>
<dbReference type="Proteomes" id="UP000256304">
    <property type="component" value="Unassembled WGS sequence"/>
</dbReference>
<proteinExistence type="predicted"/>
<organism evidence="1 2">
    <name type="scientific">Paenibacillus taihuensis</name>
    <dbReference type="NCBI Taxonomy" id="1156355"/>
    <lineage>
        <taxon>Bacteria</taxon>
        <taxon>Bacillati</taxon>
        <taxon>Bacillota</taxon>
        <taxon>Bacilli</taxon>
        <taxon>Bacillales</taxon>
        <taxon>Paenibacillaceae</taxon>
        <taxon>Paenibacillus</taxon>
    </lineage>
</organism>
<dbReference type="AlphaFoldDB" id="A0A3D9R2Q2"/>
<dbReference type="OrthoDB" id="2627785at2"/>
<dbReference type="RefSeq" id="WP_116191279.1">
    <property type="nucleotide sequence ID" value="NZ_QTTN01000032.1"/>
</dbReference>
<dbReference type="EMBL" id="QTTN01000032">
    <property type="protein sequence ID" value="REE69658.1"/>
    <property type="molecule type" value="Genomic_DNA"/>
</dbReference>
<protein>
    <recommendedName>
        <fullName evidence="3">Lipoprotein</fullName>
    </recommendedName>
</protein>
<name>A0A3D9R2Q2_9BACL</name>
<keyword evidence="2" id="KW-1185">Reference proteome</keyword>
<accession>A0A3D9R2Q2</accession>
<evidence type="ECO:0008006" key="3">
    <source>
        <dbReference type="Google" id="ProtNLM"/>
    </source>
</evidence>